<name>A0ABU0CTK5_9BACI</name>
<evidence type="ECO:0000256" key="2">
    <source>
        <dbReference type="ARBA" id="ARBA00022827"/>
    </source>
</evidence>
<dbReference type="InterPro" id="IPR010031">
    <property type="entry name" value="FAD_lactone_oxidase-like"/>
</dbReference>
<proteinExistence type="predicted"/>
<evidence type="ECO:0000313" key="5">
    <source>
        <dbReference type="EMBL" id="MDQ0339674.1"/>
    </source>
</evidence>
<dbReference type="EMBL" id="JAUSUQ010000009">
    <property type="protein sequence ID" value="MDQ0339674.1"/>
    <property type="molecule type" value="Genomic_DNA"/>
</dbReference>
<dbReference type="InterPro" id="IPR007173">
    <property type="entry name" value="ALO_C"/>
</dbReference>
<protein>
    <submittedName>
        <fullName evidence="5">FAD/FMN-containing dehydrogenase</fullName>
    </submittedName>
</protein>
<dbReference type="Proteomes" id="UP001232445">
    <property type="component" value="Unassembled WGS sequence"/>
</dbReference>
<comment type="caution">
    <text evidence="5">The sequence shown here is derived from an EMBL/GenBank/DDBJ whole genome shotgun (WGS) entry which is preliminary data.</text>
</comment>
<dbReference type="SUPFAM" id="SSF56176">
    <property type="entry name" value="FAD-binding/transporter-associated domain-like"/>
    <property type="match status" value="1"/>
</dbReference>
<keyword evidence="6" id="KW-1185">Reference proteome</keyword>
<dbReference type="Pfam" id="PF01565">
    <property type="entry name" value="FAD_binding_4"/>
    <property type="match status" value="1"/>
</dbReference>
<accession>A0ABU0CTK5</accession>
<dbReference type="InterPro" id="IPR036318">
    <property type="entry name" value="FAD-bd_PCMH-like_sf"/>
</dbReference>
<dbReference type="PANTHER" id="PTHR43762">
    <property type="entry name" value="L-GULONOLACTONE OXIDASE"/>
    <property type="match status" value="1"/>
</dbReference>
<keyword evidence="2" id="KW-0274">FAD</keyword>
<dbReference type="InterPro" id="IPR016164">
    <property type="entry name" value="FAD-linked_Oxase-like_C"/>
</dbReference>
<reference evidence="5 6" key="1">
    <citation type="submission" date="2023-07" db="EMBL/GenBank/DDBJ databases">
        <title>Genomic Encyclopedia of Type Strains, Phase IV (KMG-IV): sequencing the most valuable type-strain genomes for metagenomic binning, comparative biology and taxonomic classification.</title>
        <authorList>
            <person name="Goeker M."/>
        </authorList>
    </citation>
    <scope>NUCLEOTIDE SEQUENCE [LARGE SCALE GENOMIC DNA]</scope>
    <source>
        <strain evidence="5 6">DSM 17740</strain>
    </source>
</reference>
<dbReference type="InterPro" id="IPR016166">
    <property type="entry name" value="FAD-bd_PCMH"/>
</dbReference>
<dbReference type="InterPro" id="IPR016169">
    <property type="entry name" value="FAD-bd_PCMH_sub2"/>
</dbReference>
<gene>
    <name evidence="5" type="ORF">J2S00_002467</name>
</gene>
<evidence type="ECO:0000256" key="1">
    <source>
        <dbReference type="ARBA" id="ARBA00022630"/>
    </source>
</evidence>
<dbReference type="InterPro" id="IPR006094">
    <property type="entry name" value="Oxid_FAD_bind_N"/>
</dbReference>
<feature type="domain" description="FAD-binding PCMH-type" evidence="4">
    <location>
        <begin position="8"/>
        <end position="179"/>
    </location>
</feature>
<organism evidence="5 6">
    <name type="scientific">Caldalkalibacillus uzonensis</name>
    <dbReference type="NCBI Taxonomy" id="353224"/>
    <lineage>
        <taxon>Bacteria</taxon>
        <taxon>Bacillati</taxon>
        <taxon>Bacillota</taxon>
        <taxon>Bacilli</taxon>
        <taxon>Bacillales</taxon>
        <taxon>Bacillaceae</taxon>
        <taxon>Caldalkalibacillus</taxon>
    </lineage>
</organism>
<evidence type="ECO:0000256" key="3">
    <source>
        <dbReference type="ARBA" id="ARBA00023002"/>
    </source>
</evidence>
<evidence type="ECO:0000259" key="4">
    <source>
        <dbReference type="PROSITE" id="PS51387"/>
    </source>
</evidence>
<dbReference type="SUPFAM" id="SSF55103">
    <property type="entry name" value="FAD-linked oxidases, C-terminal domain"/>
    <property type="match status" value="1"/>
</dbReference>
<keyword evidence="1" id="KW-0285">Flavoprotein</keyword>
<keyword evidence="3" id="KW-0560">Oxidoreductase</keyword>
<dbReference type="Pfam" id="PF04030">
    <property type="entry name" value="ALO"/>
    <property type="match status" value="1"/>
</dbReference>
<dbReference type="PROSITE" id="PS51387">
    <property type="entry name" value="FAD_PCMH"/>
    <property type="match status" value="1"/>
</dbReference>
<dbReference type="PANTHER" id="PTHR43762:SF1">
    <property type="entry name" value="D-ARABINONO-1,4-LACTONE OXIDASE"/>
    <property type="match status" value="1"/>
</dbReference>
<evidence type="ECO:0000313" key="6">
    <source>
        <dbReference type="Proteomes" id="UP001232445"/>
    </source>
</evidence>
<sequence length="447" mass="52158">MTDVSRLMPVKVMKIVKEKEEEAILQVIQEAKQKGLKISIAGQRHSMGGHTYYKDAVVLDMTEYNRILDFNQEKKTIRVQSGATWDDIQQVINPYGLAVKVMQSQNIFTIGGSMSANAHGRDIRYGSLIDTITSFRLINAEGEIIQVSREENKELFPLVIGGYGLFGVILDVDIELTNDELYEMQTKVMDYKEYAQYFKEEVKDNPDVRMHLARISTAPDSFLTEMYVTDYVLASEEIQKKLGEYNQLKEDQHTWITKLMLGLSRKFDWGKNIFWDMQKSYFMSTNGSLVTRNNVMRSESKFLEYEHQSKTDVLQEYFIPINQFPAYIDALRELLSEEDLNVVNITIRYVQKNEEAVLSYAKDDMFALVLLINHGLSGKEQEEATRVIQKMIDITLDHHGSYYLPYMPYPTKEQMLKAYPRTDEFFQKKLRYDPDELFTNFFYEGYK</sequence>
<dbReference type="Gene3D" id="3.30.465.10">
    <property type="match status" value="1"/>
</dbReference>